<dbReference type="Proteomes" id="UP000322699">
    <property type="component" value="Unassembled WGS sequence"/>
</dbReference>
<dbReference type="SUPFAM" id="SSF51395">
    <property type="entry name" value="FMN-linked oxidoreductases"/>
    <property type="match status" value="1"/>
</dbReference>
<dbReference type="EMBL" id="VRLW01000001">
    <property type="protein sequence ID" value="KAA1259264.1"/>
    <property type="molecule type" value="Genomic_DNA"/>
</dbReference>
<name>A0A5B1CJ08_9BACT</name>
<dbReference type="RefSeq" id="WP_068261831.1">
    <property type="nucleotide sequence ID" value="NZ_LWSK01000028.1"/>
</dbReference>
<dbReference type="InterPro" id="IPR013785">
    <property type="entry name" value="Aldolase_TIM"/>
</dbReference>
<dbReference type="Gene3D" id="3.20.20.70">
    <property type="entry name" value="Aldolase class I"/>
    <property type="match status" value="1"/>
</dbReference>
<protein>
    <submittedName>
        <fullName evidence="2">NAD-dependent dihydropyrimidine dehydrogenase subunit PreA</fullName>
        <ecNumber evidence="2">1.3.1.1</ecNumber>
    </submittedName>
</protein>
<evidence type="ECO:0000313" key="2">
    <source>
        <dbReference type="EMBL" id="KAA1259264.1"/>
    </source>
</evidence>
<proteinExistence type="predicted"/>
<dbReference type="EC" id="1.3.1.1" evidence="2"/>
<organism evidence="2 3">
    <name type="scientific">Rubripirellula obstinata</name>
    <dbReference type="NCBI Taxonomy" id="406547"/>
    <lineage>
        <taxon>Bacteria</taxon>
        <taxon>Pseudomonadati</taxon>
        <taxon>Planctomycetota</taxon>
        <taxon>Planctomycetia</taxon>
        <taxon>Pirellulales</taxon>
        <taxon>Pirellulaceae</taxon>
        <taxon>Rubripirellula</taxon>
    </lineage>
</organism>
<gene>
    <name evidence="2" type="primary">preA_1</name>
    <name evidence="2" type="ORF">LF1_17940</name>
</gene>
<dbReference type="AlphaFoldDB" id="A0A5B1CJ08"/>
<reference evidence="2 3" key="1">
    <citation type="submission" date="2019-08" db="EMBL/GenBank/DDBJ databases">
        <title>Deep-cultivation of Planctomycetes and their phenomic and genomic characterization uncovers novel biology.</title>
        <authorList>
            <person name="Wiegand S."/>
            <person name="Jogler M."/>
            <person name="Boedeker C."/>
            <person name="Pinto D."/>
            <person name="Vollmers J."/>
            <person name="Rivas-Marin E."/>
            <person name="Kohn T."/>
            <person name="Peeters S.H."/>
            <person name="Heuer A."/>
            <person name="Rast P."/>
            <person name="Oberbeckmann S."/>
            <person name="Bunk B."/>
            <person name="Jeske O."/>
            <person name="Meyerdierks A."/>
            <person name="Storesund J.E."/>
            <person name="Kallscheuer N."/>
            <person name="Luecker S."/>
            <person name="Lage O.M."/>
            <person name="Pohl T."/>
            <person name="Merkel B.J."/>
            <person name="Hornburger P."/>
            <person name="Mueller R.-W."/>
            <person name="Bruemmer F."/>
            <person name="Labrenz M."/>
            <person name="Spormann A.M."/>
            <person name="Op Den Camp H."/>
            <person name="Overmann J."/>
            <person name="Amann R."/>
            <person name="Jetten M.S.M."/>
            <person name="Mascher T."/>
            <person name="Medema M.H."/>
            <person name="Devos D.P."/>
            <person name="Kaster A.-K."/>
            <person name="Ovreas L."/>
            <person name="Rohde M."/>
            <person name="Galperin M.Y."/>
            <person name="Jogler C."/>
        </authorList>
    </citation>
    <scope>NUCLEOTIDE SEQUENCE [LARGE SCALE GENOMIC DNA]</scope>
    <source>
        <strain evidence="2 3">LF1</strain>
    </source>
</reference>
<sequence length="371" mass="40664">MSLDLSVNYGGLFLHSPIVVGACPMTMDDQTRLSLESAGAGAIVLPSIFEEQVSNWIDDERDDRCFFREQRRRMFVDSIDAKTYLALVNRSSNQLMIPVIASINGGASECCVEYASELQEAGAAGIEINLQPGHDREFFGSGEIEDSLVEAMEAFSQSISVPLFVKFDRGGVSLPHLARRCCSGVSGMVLHGRSPDVDICLDNLGLCTQWNLSPPQTSNQLIEPIMRLHLQCPAMSIAASGGISTCEGVAKVLLAGADVAMLTSELYRSGPDIVRTMIDGLIVFLQRHHLESMQDLQRNRPVMFDDVETRTSYVSALSHKLPANHQGFANLETSDRETGYQQCDRWGHLLSESGQTVGQSTQSFESPENLK</sequence>
<dbReference type="GO" id="GO:0004159">
    <property type="term" value="F:dihydropyrimidine dehydrogenase (NAD+) activity"/>
    <property type="evidence" value="ECO:0007669"/>
    <property type="project" value="UniProtKB-EC"/>
</dbReference>
<keyword evidence="3" id="KW-1185">Reference proteome</keyword>
<feature type="region of interest" description="Disordered" evidence="1">
    <location>
        <begin position="352"/>
        <end position="371"/>
    </location>
</feature>
<evidence type="ECO:0000313" key="3">
    <source>
        <dbReference type="Proteomes" id="UP000322699"/>
    </source>
</evidence>
<evidence type="ECO:0000256" key="1">
    <source>
        <dbReference type="SAM" id="MobiDB-lite"/>
    </source>
</evidence>
<accession>A0A5B1CJ08</accession>
<comment type="caution">
    <text evidence="2">The sequence shown here is derived from an EMBL/GenBank/DDBJ whole genome shotgun (WGS) entry which is preliminary data.</text>
</comment>
<keyword evidence="2" id="KW-0560">Oxidoreductase</keyword>